<dbReference type="GO" id="GO:0015116">
    <property type="term" value="F:sulfate transmembrane transporter activity"/>
    <property type="evidence" value="ECO:0000318"/>
    <property type="project" value="GO_Central"/>
</dbReference>
<feature type="transmembrane region" description="Helical" evidence="5">
    <location>
        <begin position="390"/>
        <end position="409"/>
    </location>
</feature>
<dbReference type="InterPro" id="IPR002645">
    <property type="entry name" value="STAS_dom"/>
</dbReference>
<dbReference type="CDD" id="cd07042">
    <property type="entry name" value="STAS_SulP_like_sulfate_transporter"/>
    <property type="match status" value="1"/>
</dbReference>
<dbReference type="FunCoup" id="T1EE52">
    <property type="interactions" value="45"/>
</dbReference>
<dbReference type="EMBL" id="AMQM01000988">
    <property type="status" value="NOT_ANNOTATED_CDS"/>
    <property type="molecule type" value="Genomic_DNA"/>
</dbReference>
<dbReference type="SUPFAM" id="SSF52091">
    <property type="entry name" value="SpoIIaa-like"/>
    <property type="match status" value="1"/>
</dbReference>
<dbReference type="EMBL" id="KB096742">
    <property type="protein sequence ID" value="ESO02688.1"/>
    <property type="molecule type" value="Genomic_DNA"/>
</dbReference>
<evidence type="ECO:0000256" key="1">
    <source>
        <dbReference type="ARBA" id="ARBA00004141"/>
    </source>
</evidence>
<evidence type="ECO:0000256" key="3">
    <source>
        <dbReference type="ARBA" id="ARBA00022989"/>
    </source>
</evidence>
<dbReference type="GeneID" id="20194854"/>
<dbReference type="Proteomes" id="UP000015101">
    <property type="component" value="Unassembled WGS sequence"/>
</dbReference>
<dbReference type="STRING" id="6412.T1EE52"/>
<accession>T1EE52</accession>
<dbReference type="GO" id="GO:0008271">
    <property type="term" value="F:secondary active sulfate transmembrane transporter activity"/>
    <property type="evidence" value="ECO:0007669"/>
    <property type="project" value="InterPro"/>
</dbReference>
<dbReference type="PANTHER" id="PTHR11814">
    <property type="entry name" value="SULFATE TRANSPORTER"/>
    <property type="match status" value="1"/>
</dbReference>
<dbReference type="HOGENOM" id="CLU_003182_12_2_1"/>
<feature type="transmembrane region" description="Helical" evidence="5">
    <location>
        <begin position="103"/>
        <end position="126"/>
    </location>
</feature>
<reference evidence="7 9" key="2">
    <citation type="journal article" date="2013" name="Nature">
        <title>Insights into bilaterian evolution from three spiralian genomes.</title>
        <authorList>
            <person name="Simakov O."/>
            <person name="Marletaz F."/>
            <person name="Cho S.J."/>
            <person name="Edsinger-Gonzales E."/>
            <person name="Havlak P."/>
            <person name="Hellsten U."/>
            <person name="Kuo D.H."/>
            <person name="Larsson T."/>
            <person name="Lv J."/>
            <person name="Arendt D."/>
            <person name="Savage R."/>
            <person name="Osoegawa K."/>
            <person name="de Jong P."/>
            <person name="Grimwood J."/>
            <person name="Chapman J.A."/>
            <person name="Shapiro H."/>
            <person name="Aerts A."/>
            <person name="Otillar R.P."/>
            <person name="Terry A.Y."/>
            <person name="Boore J.L."/>
            <person name="Grigoriev I.V."/>
            <person name="Lindberg D.R."/>
            <person name="Seaver E.C."/>
            <person name="Weisblat D.A."/>
            <person name="Putnam N.H."/>
            <person name="Rokhsar D.S."/>
        </authorList>
    </citation>
    <scope>NUCLEOTIDE SEQUENCE</scope>
</reference>
<feature type="transmembrane region" description="Helical" evidence="5">
    <location>
        <begin position="220"/>
        <end position="244"/>
    </location>
</feature>
<keyword evidence="9" id="KW-1185">Reference proteome</keyword>
<dbReference type="InterPro" id="IPR011547">
    <property type="entry name" value="SLC26A/SulP_dom"/>
</dbReference>
<feature type="transmembrane region" description="Helical" evidence="5">
    <location>
        <begin position="56"/>
        <end position="74"/>
    </location>
</feature>
<feature type="transmembrane region" description="Helical" evidence="5">
    <location>
        <begin position="363"/>
        <end position="383"/>
    </location>
</feature>
<reference evidence="9" key="1">
    <citation type="submission" date="2012-12" db="EMBL/GenBank/DDBJ databases">
        <authorList>
            <person name="Hellsten U."/>
            <person name="Grimwood J."/>
            <person name="Chapman J.A."/>
            <person name="Shapiro H."/>
            <person name="Aerts A."/>
            <person name="Otillar R.P."/>
            <person name="Terry A.Y."/>
            <person name="Boore J.L."/>
            <person name="Simakov O."/>
            <person name="Marletaz F."/>
            <person name="Cho S.-J."/>
            <person name="Edsinger-Gonzales E."/>
            <person name="Havlak P."/>
            <person name="Kuo D.-H."/>
            <person name="Larsson T."/>
            <person name="Lv J."/>
            <person name="Arendt D."/>
            <person name="Savage R."/>
            <person name="Osoegawa K."/>
            <person name="de Jong P."/>
            <person name="Lindberg D.R."/>
            <person name="Seaver E.C."/>
            <person name="Weisblat D.A."/>
            <person name="Putnam N.H."/>
            <person name="Grigoriev I.V."/>
            <person name="Rokhsar D.S."/>
        </authorList>
    </citation>
    <scope>NUCLEOTIDE SEQUENCE</scope>
</reference>
<dbReference type="GO" id="GO:1902358">
    <property type="term" value="P:sulfate transmembrane transport"/>
    <property type="evidence" value="ECO:0000318"/>
    <property type="project" value="GO_Central"/>
</dbReference>
<keyword evidence="4 5" id="KW-0472">Membrane</keyword>
<keyword evidence="2 5" id="KW-0812">Transmembrane</keyword>
<name>T1EE52_HELRO</name>
<dbReference type="Pfam" id="PF01740">
    <property type="entry name" value="STAS"/>
    <property type="match status" value="1"/>
</dbReference>
<evidence type="ECO:0000313" key="7">
    <source>
        <dbReference type="EMBL" id="ESO02688.1"/>
    </source>
</evidence>
<evidence type="ECO:0000256" key="5">
    <source>
        <dbReference type="SAM" id="Phobius"/>
    </source>
</evidence>
<feature type="transmembrane region" description="Helical" evidence="5">
    <location>
        <begin position="324"/>
        <end position="343"/>
    </location>
</feature>
<dbReference type="OrthoDB" id="288203at2759"/>
<protein>
    <recommendedName>
        <fullName evidence="6">STAS domain-containing protein</fullName>
    </recommendedName>
</protein>
<dbReference type="PROSITE" id="PS01130">
    <property type="entry name" value="SLC26A"/>
    <property type="match status" value="1"/>
</dbReference>
<evidence type="ECO:0000313" key="8">
    <source>
        <dbReference type="EnsemblMetazoa" id="HelroP106819"/>
    </source>
</evidence>
<proteinExistence type="predicted"/>
<gene>
    <name evidence="8" type="primary">20194854</name>
    <name evidence="7" type="ORF">HELRODRAFT_106819</name>
</gene>
<dbReference type="eggNOG" id="KOG0236">
    <property type="taxonomic scope" value="Eukaryota"/>
</dbReference>
<sequence length="661" mass="73944">MISYDKLKRIMPILEWGPKYRLVELQGDLIAGFTVGLTVLPQSIAYASIANVPPQYGLYSAFIGSFVYAVFGGSKDITLGPSAIMSILTATYGKNPIDKDPTYAVVLGFFTGIVQLIMWLVGFGAFCDFISFPVMKAFTTAAAITIGMTQVKKWWGLKKVSRDFIPQLIQTIQKIPETRLWDFLMGVVCIFFIVFFRKIKELKVWSKPPANFPMKLLSQFVWLIGTARNIIVIVGASIVAFIFLDNKMRPFSLIGYIPPGIPSFQTPQFTLYDPKKNVTYDVSDMSSTIGIGFLIVPMVGLIEAMAIGRVFARKFNYKMDPNQEFLSYGIGNLLGAFVMGYPITGTFSRTALNAASGVKTPAGGIVTGALVLIALQFLTPLFYYIPEAALAVVIIMAVLDMMTFHKFWIIWRTRRIDLLPWIVTFILSFILSVEFGIAIGVAVSFAILIYPMARPKVKLLDIDDAEWRKLYGQQDKMNIMVARVNIGLMYPAVAYIKDKVKNKISEMKLDGLILDMVNMAIVDTTAMQGMRELLEELHKTNVMVVACNLQKQPSTMFRRAKPKYFFKAGNIEEAITVIAQIKSGNSLKLVNSNSKNSKFTKNHKMISDNQGLTEIQLSGSVSGSTIPLYPIKNIQRLDIDQDNFVVNNRFSDNNQNIAQRF</sequence>
<evidence type="ECO:0000259" key="6">
    <source>
        <dbReference type="PROSITE" id="PS50801"/>
    </source>
</evidence>
<dbReference type="PROSITE" id="PS50801">
    <property type="entry name" value="STAS"/>
    <property type="match status" value="1"/>
</dbReference>
<dbReference type="InterPro" id="IPR001902">
    <property type="entry name" value="SLC26A/SulP_fam"/>
</dbReference>
<dbReference type="OMA" id="TGPMSVT"/>
<dbReference type="Gene3D" id="3.30.750.24">
    <property type="entry name" value="STAS domain"/>
    <property type="match status" value="1"/>
</dbReference>
<dbReference type="InterPro" id="IPR018045">
    <property type="entry name" value="S04_transporter_CS"/>
</dbReference>
<dbReference type="Pfam" id="PF00916">
    <property type="entry name" value="Sulfate_transp"/>
    <property type="match status" value="1"/>
</dbReference>
<dbReference type="NCBIfam" id="TIGR00815">
    <property type="entry name" value="sulP"/>
    <property type="match status" value="1"/>
</dbReference>
<dbReference type="CTD" id="20194854"/>
<dbReference type="GO" id="GO:1902476">
    <property type="term" value="P:chloride transmembrane transport"/>
    <property type="evidence" value="ECO:0000318"/>
    <property type="project" value="GO_Central"/>
</dbReference>
<feature type="transmembrane region" description="Helical" evidence="5">
    <location>
        <begin position="421"/>
        <end position="450"/>
    </location>
</feature>
<evidence type="ECO:0000313" key="9">
    <source>
        <dbReference type="Proteomes" id="UP000015101"/>
    </source>
</evidence>
<dbReference type="KEGG" id="hro:HELRODRAFT_106819"/>
<feature type="transmembrane region" description="Helical" evidence="5">
    <location>
        <begin position="289"/>
        <end position="312"/>
    </location>
</feature>
<keyword evidence="3 5" id="KW-1133">Transmembrane helix</keyword>
<dbReference type="EnsemblMetazoa" id="HelroT106819">
    <property type="protein sequence ID" value="HelroP106819"/>
    <property type="gene ID" value="HelroG106819"/>
</dbReference>
<reference evidence="8" key="3">
    <citation type="submission" date="2015-06" db="UniProtKB">
        <authorList>
            <consortium name="EnsemblMetazoa"/>
        </authorList>
    </citation>
    <scope>IDENTIFICATION</scope>
</reference>
<feature type="domain" description="STAS" evidence="6">
    <location>
        <begin position="478"/>
        <end position="552"/>
    </location>
</feature>
<evidence type="ECO:0000256" key="2">
    <source>
        <dbReference type="ARBA" id="ARBA00022692"/>
    </source>
</evidence>
<dbReference type="InterPro" id="IPR036513">
    <property type="entry name" value="STAS_dom_sf"/>
</dbReference>
<dbReference type="AlphaFoldDB" id="T1EE52"/>
<organism evidence="8 9">
    <name type="scientific">Helobdella robusta</name>
    <name type="common">Californian leech</name>
    <dbReference type="NCBI Taxonomy" id="6412"/>
    <lineage>
        <taxon>Eukaryota</taxon>
        <taxon>Metazoa</taxon>
        <taxon>Spiralia</taxon>
        <taxon>Lophotrochozoa</taxon>
        <taxon>Annelida</taxon>
        <taxon>Clitellata</taxon>
        <taxon>Hirudinea</taxon>
        <taxon>Rhynchobdellida</taxon>
        <taxon>Glossiphoniidae</taxon>
        <taxon>Helobdella</taxon>
    </lineage>
</organism>
<evidence type="ECO:0000256" key="4">
    <source>
        <dbReference type="ARBA" id="ARBA00023136"/>
    </source>
</evidence>
<dbReference type="InParanoid" id="T1EE52"/>
<dbReference type="RefSeq" id="XP_009020096.1">
    <property type="nucleotide sequence ID" value="XM_009021848.1"/>
</dbReference>
<comment type="subcellular location">
    <subcellularLocation>
        <location evidence="1">Membrane</location>
        <topology evidence="1">Multi-pass membrane protein</topology>
    </subcellularLocation>
</comment>
<dbReference type="GO" id="GO:0005886">
    <property type="term" value="C:plasma membrane"/>
    <property type="evidence" value="ECO:0000318"/>
    <property type="project" value="GO_Central"/>
</dbReference>
<feature type="transmembrane region" description="Helical" evidence="5">
    <location>
        <begin position="180"/>
        <end position="199"/>
    </location>
</feature>